<dbReference type="Proteomes" id="UP000325763">
    <property type="component" value="Chromosome"/>
</dbReference>
<accession>A0A5P2VWI9</accession>
<dbReference type="OrthoDB" id="9870412at2"/>
<sequence>MTITITLPRIPGAAETERVLRRLLPVAKPLLLTVADAYGLGLPVRMLELGLKITRPGTQD</sequence>
<gene>
    <name evidence="1" type="ORF">CP978_03650</name>
</gene>
<dbReference type="AlphaFoldDB" id="A0A5P2VWI9"/>
<dbReference type="KEGG" id="snq:CP978_03650"/>
<proteinExistence type="predicted"/>
<dbReference type="EMBL" id="CP023747">
    <property type="protein sequence ID" value="QEV37758.1"/>
    <property type="molecule type" value="Genomic_DNA"/>
</dbReference>
<protein>
    <submittedName>
        <fullName evidence="1">GNAT family acetyltransferase</fullName>
    </submittedName>
</protein>
<dbReference type="RefSeq" id="WP_043437487.1">
    <property type="nucleotide sequence ID" value="NZ_CP009313.1"/>
</dbReference>
<keyword evidence="1" id="KW-0808">Transferase</keyword>
<evidence type="ECO:0000313" key="1">
    <source>
        <dbReference type="EMBL" id="QEV37758.1"/>
    </source>
</evidence>
<organism evidence="1 2">
    <name type="scientific">Streptomyces nodosus</name>
    <dbReference type="NCBI Taxonomy" id="40318"/>
    <lineage>
        <taxon>Bacteria</taxon>
        <taxon>Bacillati</taxon>
        <taxon>Actinomycetota</taxon>
        <taxon>Actinomycetes</taxon>
        <taxon>Kitasatosporales</taxon>
        <taxon>Streptomycetaceae</taxon>
        <taxon>Streptomyces</taxon>
    </lineage>
</organism>
<evidence type="ECO:0000313" key="2">
    <source>
        <dbReference type="Proteomes" id="UP000325763"/>
    </source>
</evidence>
<reference evidence="1 2" key="1">
    <citation type="submission" date="2017-09" db="EMBL/GenBank/DDBJ databases">
        <title>Streptomyces genome completion.</title>
        <authorList>
            <person name="Lee N."/>
            <person name="Cho B.-K."/>
        </authorList>
    </citation>
    <scope>NUCLEOTIDE SEQUENCE [LARGE SCALE GENOMIC DNA]</scope>
    <source>
        <strain evidence="1 2">ATCC 14899</strain>
    </source>
</reference>
<name>A0A5P2VWI9_9ACTN</name>
<dbReference type="GO" id="GO:0016740">
    <property type="term" value="F:transferase activity"/>
    <property type="evidence" value="ECO:0007669"/>
    <property type="project" value="UniProtKB-KW"/>
</dbReference>